<reference evidence="3" key="1">
    <citation type="journal article" date="2021" name="Sci. Rep.">
        <title>Diploid genomic architecture of Nitzschia inconspicua, an elite biomass production diatom.</title>
        <authorList>
            <person name="Oliver A."/>
            <person name="Podell S."/>
            <person name="Pinowska A."/>
            <person name="Traller J.C."/>
            <person name="Smith S.R."/>
            <person name="McClure R."/>
            <person name="Beliaev A."/>
            <person name="Bohutskyi P."/>
            <person name="Hill E.A."/>
            <person name="Rabines A."/>
            <person name="Zheng H."/>
            <person name="Allen L.Z."/>
            <person name="Kuo A."/>
            <person name="Grigoriev I.V."/>
            <person name="Allen A.E."/>
            <person name="Hazlebeck D."/>
            <person name="Allen E.E."/>
        </authorList>
    </citation>
    <scope>NUCLEOTIDE SEQUENCE</scope>
    <source>
        <strain evidence="3">Hildebrandi</strain>
    </source>
</reference>
<keyword evidence="4" id="KW-1185">Reference proteome</keyword>
<dbReference type="PANTHER" id="PTHR12463:SF1">
    <property type="entry name" value="2-OXOGLUTARATE AND FE-DEPENDENT OXYGENASE FAMILY PROTEIN"/>
    <property type="match status" value="1"/>
</dbReference>
<evidence type="ECO:0000259" key="2">
    <source>
        <dbReference type="Pfam" id="PF13532"/>
    </source>
</evidence>
<dbReference type="GO" id="GO:0032451">
    <property type="term" value="F:demethylase activity"/>
    <property type="evidence" value="ECO:0007669"/>
    <property type="project" value="TreeGrafter"/>
</dbReference>
<dbReference type="PANTHER" id="PTHR12463">
    <property type="entry name" value="OXYGENASE-RELATED"/>
    <property type="match status" value="1"/>
</dbReference>
<dbReference type="InterPro" id="IPR032857">
    <property type="entry name" value="ALKBH4"/>
</dbReference>
<evidence type="ECO:0000313" key="3">
    <source>
        <dbReference type="EMBL" id="KAG7350016.1"/>
    </source>
</evidence>
<gene>
    <name evidence="3" type="ORF">IV203_012613</name>
</gene>
<accession>A0A9K3KV33</accession>
<reference evidence="3" key="2">
    <citation type="submission" date="2021-04" db="EMBL/GenBank/DDBJ databases">
        <authorList>
            <person name="Podell S."/>
        </authorList>
    </citation>
    <scope>NUCLEOTIDE SEQUENCE</scope>
    <source>
        <strain evidence="3">Hildebrandi</strain>
    </source>
</reference>
<dbReference type="AlphaFoldDB" id="A0A9K3KV33"/>
<feature type="domain" description="Alpha-ketoglutarate-dependent dioxygenase AlkB-like" evidence="2">
    <location>
        <begin position="56"/>
        <end position="345"/>
    </location>
</feature>
<sequence length="370" mass="41840">MVVPTNTTTSTTTTGTSNDIDCESSGLSRLSHLHLPSPSSTFPLSESGEPVTYIDGLEYYPNFFSEKEQEELLQLIDSQPWQSGIIARRQQFYGEIYYHTSFQSSKLQPTQTKTTTTTTTACTKHNHNNGDNNDTNDGDYYDTYSGSSPRDTILQPIQHPAVATTTTTTTTTTIPPPQGISLRDSGMQYWLERTRPFFPKDSSLPTQVLVNEYRNNLGIASHFEDFDAFGDTIVTISLINPIYMTLKRPTERTNACDTYHDIVKILLEPGSILVMKRDARYQYRHGIGKSKWVHVVTTTTRKTTGNGGNGNDDYIEEKDNVDTVGSSSYSIQRNDSYRRLSLTIRHLLHTRRQVSTERDEQDTIKDPNKY</sequence>
<dbReference type="GO" id="GO:0016491">
    <property type="term" value="F:oxidoreductase activity"/>
    <property type="evidence" value="ECO:0007669"/>
    <property type="project" value="TreeGrafter"/>
</dbReference>
<feature type="region of interest" description="Disordered" evidence="1">
    <location>
        <begin position="1"/>
        <end position="21"/>
    </location>
</feature>
<comment type="caution">
    <text evidence="3">The sequence shown here is derived from an EMBL/GenBank/DDBJ whole genome shotgun (WGS) entry which is preliminary data.</text>
</comment>
<dbReference type="EMBL" id="JAGRRH010000019">
    <property type="protein sequence ID" value="KAG7350016.1"/>
    <property type="molecule type" value="Genomic_DNA"/>
</dbReference>
<evidence type="ECO:0000256" key="1">
    <source>
        <dbReference type="SAM" id="MobiDB-lite"/>
    </source>
</evidence>
<dbReference type="Pfam" id="PF13532">
    <property type="entry name" value="2OG-FeII_Oxy_2"/>
    <property type="match status" value="1"/>
</dbReference>
<evidence type="ECO:0000313" key="4">
    <source>
        <dbReference type="Proteomes" id="UP000693970"/>
    </source>
</evidence>
<feature type="region of interest" description="Disordered" evidence="1">
    <location>
        <begin position="118"/>
        <end position="153"/>
    </location>
</feature>
<protein>
    <submittedName>
        <fullName evidence="3">2OG-Fe(II) oxygenase superfamily-domain containing protein</fullName>
    </submittedName>
</protein>
<dbReference type="Proteomes" id="UP000693970">
    <property type="component" value="Unassembled WGS sequence"/>
</dbReference>
<dbReference type="InterPro" id="IPR027450">
    <property type="entry name" value="AlkB-like"/>
</dbReference>
<dbReference type="OrthoDB" id="43468at2759"/>
<dbReference type="GO" id="GO:0070988">
    <property type="term" value="P:demethylation"/>
    <property type="evidence" value="ECO:0007669"/>
    <property type="project" value="InterPro"/>
</dbReference>
<feature type="compositionally biased region" description="Low complexity" evidence="1">
    <location>
        <begin position="118"/>
        <end position="133"/>
    </location>
</feature>
<organism evidence="3 4">
    <name type="scientific">Nitzschia inconspicua</name>
    <dbReference type="NCBI Taxonomy" id="303405"/>
    <lineage>
        <taxon>Eukaryota</taxon>
        <taxon>Sar</taxon>
        <taxon>Stramenopiles</taxon>
        <taxon>Ochrophyta</taxon>
        <taxon>Bacillariophyta</taxon>
        <taxon>Bacillariophyceae</taxon>
        <taxon>Bacillariophycidae</taxon>
        <taxon>Bacillariales</taxon>
        <taxon>Bacillariaceae</taxon>
        <taxon>Nitzschia</taxon>
    </lineage>
</organism>
<proteinExistence type="predicted"/>
<name>A0A9K3KV33_9STRA</name>